<protein>
    <submittedName>
        <fullName evidence="2">Uncharacterized protein</fullName>
    </submittedName>
</protein>
<proteinExistence type="predicted"/>
<dbReference type="Proteomes" id="UP000198802">
    <property type="component" value="Unassembled WGS sequence"/>
</dbReference>
<organism evidence="2 3">
    <name type="scientific">Parafrankia irregularis</name>
    <dbReference type="NCBI Taxonomy" id="795642"/>
    <lineage>
        <taxon>Bacteria</taxon>
        <taxon>Bacillati</taxon>
        <taxon>Actinomycetota</taxon>
        <taxon>Actinomycetes</taxon>
        <taxon>Frankiales</taxon>
        <taxon>Frankiaceae</taxon>
        <taxon>Parafrankia</taxon>
    </lineage>
</organism>
<evidence type="ECO:0000313" key="2">
    <source>
        <dbReference type="EMBL" id="CUU54048.1"/>
    </source>
</evidence>
<name>A0A0S4QEW6_9ACTN</name>
<accession>A0A0S4QEW6</accession>
<reference evidence="3" key="1">
    <citation type="submission" date="2015-11" db="EMBL/GenBank/DDBJ databases">
        <authorList>
            <person name="Varghese N."/>
        </authorList>
    </citation>
    <scope>NUCLEOTIDE SEQUENCE [LARGE SCALE GENOMIC DNA]</scope>
    <source>
        <strain evidence="3">DSM 45899</strain>
    </source>
</reference>
<keyword evidence="3" id="KW-1185">Reference proteome</keyword>
<feature type="compositionally biased region" description="Low complexity" evidence="1">
    <location>
        <begin position="196"/>
        <end position="217"/>
    </location>
</feature>
<evidence type="ECO:0000256" key="1">
    <source>
        <dbReference type="SAM" id="MobiDB-lite"/>
    </source>
</evidence>
<gene>
    <name evidence="2" type="ORF">Ga0074812_10251</name>
</gene>
<feature type="region of interest" description="Disordered" evidence="1">
    <location>
        <begin position="1"/>
        <end position="31"/>
    </location>
</feature>
<feature type="region of interest" description="Disordered" evidence="1">
    <location>
        <begin position="181"/>
        <end position="217"/>
    </location>
</feature>
<sequence>MSPLCRPSRSPSPRRHVRTRDDGATNGPWAPWSTDDIQASVDVVSVAYEEVPFSELLHHPAATARRLDEVRALRLRRRGATDLALMRVDQMERDSVVVDFATSMLAGLIRTGNTAALRQALPDALPWTIFLPPEDVDTFFTELIETARGAMALNTLAPIAALLSQWRHSAEIHADPDLYTMLTREPDGDLGPVPRPSGTSGASGPTGSTGASGARGG</sequence>
<evidence type="ECO:0000313" key="3">
    <source>
        <dbReference type="Proteomes" id="UP000198802"/>
    </source>
</evidence>
<feature type="compositionally biased region" description="Low complexity" evidence="1">
    <location>
        <begin position="1"/>
        <end position="11"/>
    </location>
</feature>
<dbReference type="AlphaFoldDB" id="A0A0S4QEW6"/>
<dbReference type="EMBL" id="FAOZ01000002">
    <property type="protein sequence ID" value="CUU54048.1"/>
    <property type="molecule type" value="Genomic_DNA"/>
</dbReference>